<dbReference type="GO" id="GO:0016853">
    <property type="term" value="F:isomerase activity"/>
    <property type="evidence" value="ECO:0007669"/>
    <property type="project" value="UniProtKB-KW"/>
</dbReference>
<dbReference type="PROSITE" id="PS50292">
    <property type="entry name" value="PEROXIDASE_3"/>
    <property type="match status" value="1"/>
</dbReference>
<keyword evidence="7 9" id="KW-0408">Iron</keyword>
<dbReference type="InterPro" id="IPR037120">
    <property type="entry name" value="Haem_peroxidase_sf_animal"/>
</dbReference>
<name>A0AA97NN17_PYRO3</name>
<dbReference type="CDD" id="cd20612">
    <property type="entry name" value="CYP_LDS-like_C"/>
    <property type="match status" value="1"/>
</dbReference>
<dbReference type="PANTHER" id="PTHR11903">
    <property type="entry name" value="PROSTAGLANDIN G/H SYNTHASE"/>
    <property type="match status" value="1"/>
</dbReference>
<dbReference type="EC" id="1.13.11.60" evidence="2"/>
<dbReference type="GO" id="GO:0052878">
    <property type="term" value="F:linoleate 8R-lipoxygenase activity"/>
    <property type="evidence" value="ECO:0007669"/>
    <property type="project" value="UniProtKB-EC"/>
</dbReference>
<dbReference type="PANTHER" id="PTHR11903:SF37">
    <property type="entry name" value="PSI-PRODUCING OXYGENASE A"/>
    <property type="match status" value="1"/>
</dbReference>
<evidence type="ECO:0000256" key="1">
    <source>
        <dbReference type="ARBA" id="ARBA00011881"/>
    </source>
</evidence>
<dbReference type="InterPro" id="IPR019791">
    <property type="entry name" value="Haem_peroxidase_animal"/>
</dbReference>
<proteinExistence type="predicted"/>
<dbReference type="InterPro" id="IPR034812">
    <property type="entry name" value="Ppo-like_N"/>
</dbReference>
<protein>
    <recommendedName>
        <fullName evidence="2">linoleate 8R-lipoxygenase</fullName>
        <ecNumber evidence="2">1.13.11.60</ecNumber>
    </recommendedName>
</protein>
<feature type="compositionally biased region" description="Low complexity" evidence="10">
    <location>
        <begin position="881"/>
        <end position="895"/>
    </location>
</feature>
<gene>
    <name evidence="11" type="ORF">OOU_Y34scaffold00995g16</name>
</gene>
<dbReference type="Gene3D" id="1.10.640.10">
    <property type="entry name" value="Haem peroxidase domain superfamily, animal type"/>
    <property type="match status" value="1"/>
</dbReference>
<reference evidence="11" key="1">
    <citation type="journal article" date="2012" name="PLoS Genet.">
        <title>Comparative analysis of the genomes of two field isolates of the rice blast fungus Magnaporthe oryzae.</title>
        <authorList>
            <person name="Xue M."/>
            <person name="Yang J."/>
            <person name="Li Z."/>
            <person name="Hu S."/>
            <person name="Yao N."/>
            <person name="Dean R.A."/>
            <person name="Zhao W."/>
            <person name="Shen M."/>
            <person name="Zhang H."/>
            <person name="Li C."/>
            <person name="Liu L."/>
            <person name="Cao L."/>
            <person name="Xu X."/>
            <person name="Xing Y."/>
            <person name="Hsiang T."/>
            <person name="Zhang Z."/>
            <person name="Xu J.R."/>
            <person name="Peng Y.L."/>
        </authorList>
    </citation>
    <scope>NUCLEOTIDE SEQUENCE</scope>
    <source>
        <strain evidence="11">Y34</strain>
    </source>
</reference>
<dbReference type="InterPro" id="IPR010255">
    <property type="entry name" value="Haem_peroxidase_sf"/>
</dbReference>
<dbReference type="Gene3D" id="1.10.630.10">
    <property type="entry name" value="Cytochrome P450"/>
    <property type="match status" value="1"/>
</dbReference>
<dbReference type="GO" id="GO:0004497">
    <property type="term" value="F:monooxygenase activity"/>
    <property type="evidence" value="ECO:0007669"/>
    <property type="project" value="InterPro"/>
</dbReference>
<evidence type="ECO:0000313" key="11">
    <source>
        <dbReference type="EMBL" id="ELQ33162.1"/>
    </source>
</evidence>
<dbReference type="GO" id="GO:0006631">
    <property type="term" value="P:fatty acid metabolic process"/>
    <property type="evidence" value="ECO:0007669"/>
    <property type="project" value="UniProtKB-ARBA"/>
</dbReference>
<dbReference type="PROSITE" id="PS00086">
    <property type="entry name" value="CYTOCHROME_P450"/>
    <property type="match status" value="1"/>
</dbReference>
<evidence type="ECO:0000256" key="5">
    <source>
        <dbReference type="ARBA" id="ARBA00022964"/>
    </source>
</evidence>
<keyword evidence="6" id="KW-0560">Oxidoreductase</keyword>
<dbReference type="CDD" id="cd09817">
    <property type="entry name" value="linoleate_diol_synthase_like"/>
    <property type="match status" value="1"/>
</dbReference>
<dbReference type="InterPro" id="IPR017972">
    <property type="entry name" value="Cyt_P450_CS"/>
</dbReference>
<feature type="binding site" description="axial binding residue" evidence="9">
    <location>
        <position position="388"/>
    </location>
    <ligand>
        <name>heme b</name>
        <dbReference type="ChEBI" id="CHEBI:60344"/>
    </ligand>
    <ligandPart>
        <name>Fe</name>
        <dbReference type="ChEBI" id="CHEBI:18248"/>
    </ligandPart>
</feature>
<evidence type="ECO:0000256" key="4">
    <source>
        <dbReference type="ARBA" id="ARBA00022723"/>
    </source>
</evidence>
<evidence type="ECO:0000256" key="6">
    <source>
        <dbReference type="ARBA" id="ARBA00023002"/>
    </source>
</evidence>
<dbReference type="GO" id="GO:0006979">
    <property type="term" value="P:response to oxidative stress"/>
    <property type="evidence" value="ECO:0007669"/>
    <property type="project" value="InterPro"/>
</dbReference>
<dbReference type="InterPro" id="IPR050783">
    <property type="entry name" value="Oxylipin_biosynth_metab"/>
</dbReference>
<dbReference type="GO" id="GO:0005506">
    <property type="term" value="F:iron ion binding"/>
    <property type="evidence" value="ECO:0007669"/>
    <property type="project" value="InterPro"/>
</dbReference>
<dbReference type="InterPro" id="IPR036396">
    <property type="entry name" value="Cyt_P450_sf"/>
</dbReference>
<dbReference type="SUPFAM" id="SSF48113">
    <property type="entry name" value="Heme-dependent peroxidases"/>
    <property type="match status" value="1"/>
</dbReference>
<keyword evidence="3 9" id="KW-0349">Heme</keyword>
<organism evidence="11">
    <name type="scientific">Pyricularia oryzae (strain Y34)</name>
    <name type="common">Rice blast fungus</name>
    <name type="synonym">Magnaporthe oryzae</name>
    <dbReference type="NCBI Taxonomy" id="1143189"/>
    <lineage>
        <taxon>Eukaryota</taxon>
        <taxon>Fungi</taxon>
        <taxon>Dikarya</taxon>
        <taxon>Ascomycota</taxon>
        <taxon>Pezizomycotina</taxon>
        <taxon>Sordariomycetes</taxon>
        <taxon>Sordariomycetidae</taxon>
        <taxon>Magnaporthales</taxon>
        <taxon>Pyriculariaceae</taxon>
        <taxon>Pyricularia</taxon>
    </lineage>
</organism>
<keyword evidence="8" id="KW-0413">Isomerase</keyword>
<dbReference type="GO" id="GO:0016705">
    <property type="term" value="F:oxidoreductase activity, acting on paired donors, with incorporation or reduction of molecular oxygen"/>
    <property type="evidence" value="ECO:0007669"/>
    <property type="project" value="InterPro"/>
</dbReference>
<dbReference type="Proteomes" id="UP000011086">
    <property type="component" value="Unassembled WGS sequence"/>
</dbReference>
<accession>A0AA97NN17</accession>
<evidence type="ECO:0000256" key="7">
    <source>
        <dbReference type="ARBA" id="ARBA00023004"/>
    </source>
</evidence>
<evidence type="ECO:0000256" key="3">
    <source>
        <dbReference type="ARBA" id="ARBA00022617"/>
    </source>
</evidence>
<comment type="subunit">
    <text evidence="1">Homotetramer.</text>
</comment>
<dbReference type="Pfam" id="PF03098">
    <property type="entry name" value="An_peroxidase"/>
    <property type="match status" value="2"/>
</dbReference>
<keyword evidence="4 9" id="KW-0479">Metal-binding</keyword>
<feature type="region of interest" description="Disordered" evidence="10">
    <location>
        <begin position="873"/>
        <end position="900"/>
    </location>
</feature>
<feature type="region of interest" description="Disordered" evidence="10">
    <location>
        <begin position="1"/>
        <end position="56"/>
    </location>
</feature>
<feature type="compositionally biased region" description="Low complexity" evidence="10">
    <location>
        <begin position="1"/>
        <end position="22"/>
    </location>
</feature>
<dbReference type="SUPFAM" id="SSF48264">
    <property type="entry name" value="Cytochrome P450"/>
    <property type="match status" value="1"/>
</dbReference>
<dbReference type="GO" id="GO:0004601">
    <property type="term" value="F:peroxidase activity"/>
    <property type="evidence" value="ECO:0007669"/>
    <property type="project" value="InterPro"/>
</dbReference>
<evidence type="ECO:0000256" key="10">
    <source>
        <dbReference type="SAM" id="MobiDB-lite"/>
    </source>
</evidence>
<dbReference type="EMBL" id="JH793395">
    <property type="protein sequence ID" value="ELQ33162.1"/>
    <property type="molecule type" value="Genomic_DNA"/>
</dbReference>
<dbReference type="GO" id="GO:0020037">
    <property type="term" value="F:heme binding"/>
    <property type="evidence" value="ECO:0007669"/>
    <property type="project" value="InterPro"/>
</dbReference>
<keyword evidence="5" id="KW-0223">Dioxygenase</keyword>
<sequence length="1408" mass="154715">MASSSSSGSSTRSSSPSDPPSSFFQKLGAFLGLFSKPQPPRPDYPHAPGNSAREEQTDITEDIQKLGFKDVETLLLYLNSSVKGVNDDKQLLLERLIQLLSKLPPTSTNGKKVTDGLITGLWESLDHPRVSSLGEKYRFREADGSNNNIHNPTLGVAGSHYARSAKPMVYQNPNPPAPETIFDTLMARDPAKFRPHPNQISSVLFYFATIITHDIFQTSSRDPSINLTSSYLDLSPLYGRNLEEQLSVRAMKDGLLKPDTFCSKRVHGFPPGVGVLLIMFNRFHNYVVTSLAKINEGNRFKKPVGDDTAAWEKYDNDLFQTGRLITCGLYVNIVLVDYVRTILNLNRVDSSWILDPRTEEGKSLLSKPTPEAVGNQVSVEFNLIYRWHCGMSQRDDKWTTDMLTEALGGKDPATATLPEFFGALGRFESSFPNEPEKRTLAGLKRQEDGSFEDEGLIKIMQESIEEVAGAFGPNHVPACMRAIEILGMNQARSWNVATLNEFREFIGLKRYDTFEDINPDPKVANLLAEFYGSPDAVELYPGINAEAPKPVIVPGSGLCPPSTTGRAILSDAVTLVRGDRFFTVDYTPRNLTNFGYQEAATDKSVDNGNVIYKLFFRAFPNHYAQNSIYAHFPFVIPSENKKIMESLGLADKYSWQPPQRKPATQMIRSHAAAVKILNNQKDFKVVWGESIGFLTKFPTGENPGLGFALAGDAPANQQSRDQLMKCIFSPKAWEDEVRQFCEATTWDLLRRYSAKVQDKGPHLKVHTHEIDVIRDVISLANARFFAAVYSLPLKTENGDDGVYSDHEMYRSLMLIFSAIFWDNDVSKSFKLRRDARAATQKLGALVEKHIVEMGSLFHSFKHSHSAVSDKTNGLANGGANGHANGNANGHTNGNGIHQNGGAAPSMLRSYGDLMLRRMIEAYGEGKSVKEAVYGQIMPSIAAGTANQTQIMAQCLDYYMSDDGAEHLPEMKRLASLETPEAFNTLMKYLFEGARIRNTTAVPRLVATDQTVEDNIPCLPDPKDSTFLRPIPNPQQAETTRTVKLSRGSMVLVDLTVAAHDATAFPDPEKVRLDRDLDSYTFFGLGPHRCAGDKVVRITMTAVFKVLLQLDGLRRAEGGRGVFKSLPASQWNGQAGRVAGEKPQWSGLRTYVNADESAFSQTPMNMKISLFLNAKVGVTFQGGIPELPVAQAEGYCHLGEVRAHRASTQVLLCQKQAYQGETGSTAFKSRPVNAELCLKKALIVVISAPSIPFKMKCFSALVFALASTATASPLEKRQVQPVQRFDVGGFTANCRAGGGCSWTFKVVEFPNAAAITCTGTVPSGTTFPATTPPFPCSDPAVLFQFQSIPALGSYRLVMTDVHVVACSRGGSRLMPAADFPVVTDGTGTHQTYFGATSFSIEGTGACNRM</sequence>
<evidence type="ECO:0000256" key="9">
    <source>
        <dbReference type="PIRSR" id="PIRSR619791-2"/>
    </source>
</evidence>
<evidence type="ECO:0000256" key="8">
    <source>
        <dbReference type="ARBA" id="ARBA00023235"/>
    </source>
</evidence>
<evidence type="ECO:0000256" key="2">
    <source>
        <dbReference type="ARBA" id="ARBA00013239"/>
    </source>
</evidence>